<dbReference type="Gene3D" id="3.40.50.1820">
    <property type="entry name" value="alpha/beta hydrolase"/>
    <property type="match status" value="1"/>
</dbReference>
<organism evidence="1 2">
    <name type="scientific">Decorospora gaudefroyi</name>
    <dbReference type="NCBI Taxonomy" id="184978"/>
    <lineage>
        <taxon>Eukaryota</taxon>
        <taxon>Fungi</taxon>
        <taxon>Dikarya</taxon>
        <taxon>Ascomycota</taxon>
        <taxon>Pezizomycotina</taxon>
        <taxon>Dothideomycetes</taxon>
        <taxon>Pleosporomycetidae</taxon>
        <taxon>Pleosporales</taxon>
        <taxon>Pleosporineae</taxon>
        <taxon>Pleosporaceae</taxon>
        <taxon>Decorospora</taxon>
    </lineage>
</organism>
<accession>A0A6A5KF34</accession>
<protein>
    <recommendedName>
        <fullName evidence="3">Peptidase S9 prolyl oligopeptidase catalytic domain-containing protein</fullName>
    </recommendedName>
</protein>
<dbReference type="AlphaFoldDB" id="A0A6A5KF34"/>
<reference evidence="1" key="1">
    <citation type="submission" date="2020-01" db="EMBL/GenBank/DDBJ databases">
        <authorList>
            <consortium name="DOE Joint Genome Institute"/>
            <person name="Haridas S."/>
            <person name="Albert R."/>
            <person name="Binder M."/>
            <person name="Bloem J."/>
            <person name="Labutti K."/>
            <person name="Salamov A."/>
            <person name="Andreopoulos B."/>
            <person name="Baker S.E."/>
            <person name="Barry K."/>
            <person name="Bills G."/>
            <person name="Bluhm B.H."/>
            <person name="Cannon C."/>
            <person name="Castanera R."/>
            <person name="Culley D.E."/>
            <person name="Daum C."/>
            <person name="Ezra D."/>
            <person name="Gonzalez J.B."/>
            <person name="Henrissat B."/>
            <person name="Kuo A."/>
            <person name="Liang C."/>
            <person name="Lipzen A."/>
            <person name="Lutzoni F."/>
            <person name="Magnuson J."/>
            <person name="Mondo S."/>
            <person name="Nolan M."/>
            <person name="Ohm R."/>
            <person name="Pangilinan J."/>
            <person name="Park H.-J."/>
            <person name="Ramirez L."/>
            <person name="Alfaro M."/>
            <person name="Sun H."/>
            <person name="Tritt A."/>
            <person name="Yoshinaga Y."/>
            <person name="Zwiers L.-H."/>
            <person name="Turgeon B.G."/>
            <person name="Goodwin S.B."/>
            <person name="Spatafora J.W."/>
            <person name="Crous P.W."/>
            <person name="Grigoriev I.V."/>
        </authorList>
    </citation>
    <scope>NUCLEOTIDE SEQUENCE</scope>
    <source>
        <strain evidence="1">P77</strain>
    </source>
</reference>
<keyword evidence="2" id="KW-1185">Reference proteome</keyword>
<sequence>MTRQKSAGYHNDFKLSQRSWGFNLEDINANPIRWYHGTVDTNTSCEAARATAQLANRYRRNIDYRTVEGLDHGGIQTKKALEVLHWMRE</sequence>
<evidence type="ECO:0008006" key="3">
    <source>
        <dbReference type="Google" id="ProtNLM"/>
    </source>
</evidence>
<name>A0A6A5KF34_9PLEO</name>
<dbReference type="SUPFAM" id="SSF53474">
    <property type="entry name" value="alpha/beta-Hydrolases"/>
    <property type="match status" value="1"/>
</dbReference>
<evidence type="ECO:0000313" key="1">
    <source>
        <dbReference type="EMBL" id="KAF1833084.1"/>
    </source>
</evidence>
<gene>
    <name evidence="1" type="ORF">BDW02DRAFT_501527</name>
</gene>
<evidence type="ECO:0000313" key="2">
    <source>
        <dbReference type="Proteomes" id="UP000800040"/>
    </source>
</evidence>
<dbReference type="Proteomes" id="UP000800040">
    <property type="component" value="Unassembled WGS sequence"/>
</dbReference>
<proteinExistence type="predicted"/>
<dbReference type="EMBL" id="ML975325">
    <property type="protein sequence ID" value="KAF1833084.1"/>
    <property type="molecule type" value="Genomic_DNA"/>
</dbReference>
<dbReference type="InterPro" id="IPR029058">
    <property type="entry name" value="AB_hydrolase_fold"/>
</dbReference>
<dbReference type="OrthoDB" id="3799327at2759"/>